<dbReference type="AlphaFoldDB" id="A0AA37HYG1"/>
<keyword evidence="4 8" id="KW-0418">Kinase</keyword>
<gene>
    <name evidence="8 10" type="primary">cmk</name>
    <name evidence="10" type="ORF">PRRU23_18740</name>
</gene>
<evidence type="ECO:0000256" key="8">
    <source>
        <dbReference type="HAMAP-Rule" id="MF_00238"/>
    </source>
</evidence>
<evidence type="ECO:0000256" key="3">
    <source>
        <dbReference type="ARBA" id="ARBA00022741"/>
    </source>
</evidence>
<dbReference type="EC" id="2.7.4.25" evidence="8"/>
<proteinExistence type="inferred from homology"/>
<dbReference type="HAMAP" id="MF_00238">
    <property type="entry name" value="Cytidyl_kinase_type1"/>
    <property type="match status" value="1"/>
</dbReference>
<evidence type="ECO:0000259" key="9">
    <source>
        <dbReference type="Pfam" id="PF02224"/>
    </source>
</evidence>
<dbReference type="RefSeq" id="WP_006282064.1">
    <property type="nucleotide sequence ID" value="NZ_BPTR01000001.1"/>
</dbReference>
<dbReference type="Pfam" id="PF02224">
    <property type="entry name" value="Cytidylate_kin"/>
    <property type="match status" value="1"/>
</dbReference>
<dbReference type="EMBL" id="BPTR01000001">
    <property type="protein sequence ID" value="GJG28174.1"/>
    <property type="molecule type" value="Genomic_DNA"/>
</dbReference>
<feature type="domain" description="Cytidylate kinase" evidence="9">
    <location>
        <begin position="6"/>
        <end position="222"/>
    </location>
</feature>
<evidence type="ECO:0000256" key="6">
    <source>
        <dbReference type="ARBA" id="ARBA00047615"/>
    </source>
</evidence>
<reference evidence="10" key="1">
    <citation type="submission" date="2021-08" db="EMBL/GenBank/DDBJ databases">
        <title>Prevotella lacticifex sp. nov., isolated from rumen of cow.</title>
        <authorList>
            <person name="Shinkai T."/>
            <person name="Ikeyama N."/>
            <person name="Kumagai M."/>
            <person name="Ohmori H."/>
            <person name="Sakamoto M."/>
            <person name="Ohkuma M."/>
            <person name="Mitsumori M."/>
        </authorList>
    </citation>
    <scope>NUCLEOTIDE SEQUENCE</scope>
    <source>
        <strain evidence="10">DSM 11371</strain>
    </source>
</reference>
<feature type="binding site" evidence="8">
    <location>
        <begin position="10"/>
        <end position="18"/>
    </location>
    <ligand>
        <name>ATP</name>
        <dbReference type="ChEBI" id="CHEBI:30616"/>
    </ligand>
</feature>
<evidence type="ECO:0000313" key="11">
    <source>
        <dbReference type="Proteomes" id="UP000887043"/>
    </source>
</evidence>
<evidence type="ECO:0000256" key="1">
    <source>
        <dbReference type="ARBA" id="ARBA00009427"/>
    </source>
</evidence>
<comment type="caution">
    <text evidence="10">The sequence shown here is derived from an EMBL/GenBank/DDBJ whole genome shotgun (WGS) entry which is preliminary data.</text>
</comment>
<dbReference type="GO" id="GO:0006220">
    <property type="term" value="P:pyrimidine nucleotide metabolic process"/>
    <property type="evidence" value="ECO:0007669"/>
    <property type="project" value="UniProtKB-UniRule"/>
</dbReference>
<evidence type="ECO:0000256" key="7">
    <source>
        <dbReference type="ARBA" id="ARBA00048478"/>
    </source>
</evidence>
<comment type="similarity">
    <text evidence="1 8">Belongs to the cytidylate kinase family. Type 1 subfamily.</text>
</comment>
<dbReference type="Gene3D" id="3.40.50.300">
    <property type="entry name" value="P-loop containing nucleotide triphosphate hydrolases"/>
    <property type="match status" value="1"/>
</dbReference>
<dbReference type="GO" id="GO:0015949">
    <property type="term" value="P:nucleobase-containing small molecule interconversion"/>
    <property type="evidence" value="ECO:0007669"/>
    <property type="project" value="TreeGrafter"/>
</dbReference>
<dbReference type="PANTHER" id="PTHR21299">
    <property type="entry name" value="CYTIDYLATE KINASE/PANTOATE-BETA-ALANINE LIGASE"/>
    <property type="match status" value="1"/>
</dbReference>
<dbReference type="InterPro" id="IPR011994">
    <property type="entry name" value="Cytidylate_kinase_dom"/>
</dbReference>
<comment type="subcellular location">
    <subcellularLocation>
        <location evidence="8">Cytoplasm</location>
    </subcellularLocation>
</comment>
<dbReference type="SUPFAM" id="SSF52540">
    <property type="entry name" value="P-loop containing nucleoside triphosphate hydrolases"/>
    <property type="match status" value="1"/>
</dbReference>
<name>A0AA37HYG1_SEGBR</name>
<dbReference type="InterPro" id="IPR003136">
    <property type="entry name" value="Cytidylate_kin"/>
</dbReference>
<keyword evidence="5 8" id="KW-0067">ATP-binding</keyword>
<evidence type="ECO:0000313" key="10">
    <source>
        <dbReference type="EMBL" id="GJG28174.1"/>
    </source>
</evidence>
<dbReference type="PANTHER" id="PTHR21299:SF2">
    <property type="entry name" value="CYTIDYLATE KINASE"/>
    <property type="match status" value="1"/>
</dbReference>
<organism evidence="10 11">
    <name type="scientific">Segatella bryantii</name>
    <name type="common">Prevotella bryantii</name>
    <dbReference type="NCBI Taxonomy" id="77095"/>
    <lineage>
        <taxon>Bacteria</taxon>
        <taxon>Pseudomonadati</taxon>
        <taxon>Bacteroidota</taxon>
        <taxon>Bacteroidia</taxon>
        <taxon>Bacteroidales</taxon>
        <taxon>Prevotellaceae</taxon>
        <taxon>Segatella</taxon>
    </lineage>
</organism>
<comment type="catalytic activity">
    <reaction evidence="7 8">
        <text>CMP + ATP = CDP + ADP</text>
        <dbReference type="Rhea" id="RHEA:11600"/>
        <dbReference type="ChEBI" id="CHEBI:30616"/>
        <dbReference type="ChEBI" id="CHEBI:58069"/>
        <dbReference type="ChEBI" id="CHEBI:60377"/>
        <dbReference type="ChEBI" id="CHEBI:456216"/>
        <dbReference type="EC" id="2.7.4.25"/>
    </reaction>
</comment>
<comment type="catalytic activity">
    <reaction evidence="6 8">
        <text>dCMP + ATP = dCDP + ADP</text>
        <dbReference type="Rhea" id="RHEA:25094"/>
        <dbReference type="ChEBI" id="CHEBI:30616"/>
        <dbReference type="ChEBI" id="CHEBI:57566"/>
        <dbReference type="ChEBI" id="CHEBI:58593"/>
        <dbReference type="ChEBI" id="CHEBI:456216"/>
        <dbReference type="EC" id="2.7.4.25"/>
    </reaction>
</comment>
<dbReference type="GO" id="GO:0036431">
    <property type="term" value="F:dCMP kinase activity"/>
    <property type="evidence" value="ECO:0007669"/>
    <property type="project" value="InterPro"/>
</dbReference>
<accession>A0AA37HYG1</accession>
<dbReference type="NCBIfam" id="TIGR00017">
    <property type="entry name" value="cmk"/>
    <property type="match status" value="1"/>
</dbReference>
<dbReference type="InterPro" id="IPR027417">
    <property type="entry name" value="P-loop_NTPase"/>
</dbReference>
<dbReference type="Proteomes" id="UP000887043">
    <property type="component" value="Unassembled WGS sequence"/>
</dbReference>
<sequence length="230" mass="25929">MRKITIAIDGFSSCGKSTMAKDLAREIGYIYVDTGAMYRSVTLYALRHQLFNEDGSVKTSELEKEMPNIKISFQLNKETGRPDTYLNGVCVEQEIRSLEVSSHVSPIAAVPFVREALVAQQQNLGKDKGVVMDGRDIGTTVFPDAELKIFVTASSEVRAQRRFDELKAKGMPADYDDIKKNVEERDYIDTHREVSPLKKADDAIELDNSKLTIAEQKEWLISHFNHIVNN</sequence>
<keyword evidence="8" id="KW-0963">Cytoplasm</keyword>
<dbReference type="CDD" id="cd02020">
    <property type="entry name" value="CMPK"/>
    <property type="match status" value="1"/>
</dbReference>
<protein>
    <recommendedName>
        <fullName evidence="8">Cytidylate kinase</fullName>
        <shortName evidence="8">CK</shortName>
        <ecNumber evidence="8">2.7.4.25</ecNumber>
    </recommendedName>
    <alternativeName>
        <fullName evidence="8">Cytidine monophosphate kinase</fullName>
        <shortName evidence="8">CMP kinase</shortName>
    </alternativeName>
</protein>
<keyword evidence="2 8" id="KW-0808">Transferase</keyword>
<keyword evidence="3 8" id="KW-0547">Nucleotide-binding</keyword>
<evidence type="ECO:0000256" key="5">
    <source>
        <dbReference type="ARBA" id="ARBA00022840"/>
    </source>
</evidence>
<dbReference type="GO" id="GO:0005829">
    <property type="term" value="C:cytosol"/>
    <property type="evidence" value="ECO:0007669"/>
    <property type="project" value="TreeGrafter"/>
</dbReference>
<evidence type="ECO:0000256" key="2">
    <source>
        <dbReference type="ARBA" id="ARBA00022679"/>
    </source>
</evidence>
<dbReference type="GO" id="GO:0005524">
    <property type="term" value="F:ATP binding"/>
    <property type="evidence" value="ECO:0007669"/>
    <property type="project" value="UniProtKB-UniRule"/>
</dbReference>
<evidence type="ECO:0000256" key="4">
    <source>
        <dbReference type="ARBA" id="ARBA00022777"/>
    </source>
</evidence>